<keyword evidence="10 16" id="KW-0418">Kinase</keyword>
<keyword evidence="7 16" id="KW-0963">Cytoplasm</keyword>
<evidence type="ECO:0000256" key="16">
    <source>
        <dbReference type="HAMAP-Rule" id="MF_01274"/>
    </source>
</evidence>
<feature type="binding site" evidence="16">
    <location>
        <begin position="144"/>
        <end position="147"/>
    </location>
    <ligand>
        <name>substrate</name>
    </ligand>
</feature>
<organism evidence="17 18">
    <name type="scientific">Stieleria varia</name>
    <dbReference type="NCBI Taxonomy" id="2528005"/>
    <lineage>
        <taxon>Bacteria</taxon>
        <taxon>Pseudomonadati</taxon>
        <taxon>Planctomycetota</taxon>
        <taxon>Planctomycetia</taxon>
        <taxon>Pirellulales</taxon>
        <taxon>Pirellulaceae</taxon>
        <taxon>Stieleria</taxon>
    </lineage>
</organism>
<reference evidence="17 18" key="1">
    <citation type="submission" date="2019-02" db="EMBL/GenBank/DDBJ databases">
        <title>Deep-cultivation of Planctomycetes and their phenomic and genomic characterization uncovers novel biology.</title>
        <authorList>
            <person name="Wiegand S."/>
            <person name="Jogler M."/>
            <person name="Boedeker C."/>
            <person name="Pinto D."/>
            <person name="Vollmers J."/>
            <person name="Rivas-Marin E."/>
            <person name="Kohn T."/>
            <person name="Peeters S.H."/>
            <person name="Heuer A."/>
            <person name="Rast P."/>
            <person name="Oberbeckmann S."/>
            <person name="Bunk B."/>
            <person name="Jeske O."/>
            <person name="Meyerdierks A."/>
            <person name="Storesund J.E."/>
            <person name="Kallscheuer N."/>
            <person name="Luecker S."/>
            <person name="Lage O.M."/>
            <person name="Pohl T."/>
            <person name="Merkel B.J."/>
            <person name="Hornburger P."/>
            <person name="Mueller R.-W."/>
            <person name="Bruemmer F."/>
            <person name="Labrenz M."/>
            <person name="Spormann A.M."/>
            <person name="Op Den Camp H."/>
            <person name="Overmann J."/>
            <person name="Amann R."/>
            <person name="Jetten M.S.M."/>
            <person name="Mascher T."/>
            <person name="Medema M.H."/>
            <person name="Devos D.P."/>
            <person name="Kaster A.-K."/>
            <person name="Ovreas L."/>
            <person name="Rohde M."/>
            <person name="Galperin M.Y."/>
            <person name="Jogler C."/>
        </authorList>
    </citation>
    <scope>NUCLEOTIDE SEQUENCE [LARGE SCALE GENOMIC DNA]</scope>
    <source>
        <strain evidence="17 18">Pla52n</strain>
    </source>
</reference>
<evidence type="ECO:0000256" key="10">
    <source>
        <dbReference type="ARBA" id="ARBA00022777"/>
    </source>
</evidence>
<protein>
    <recommendedName>
        <fullName evidence="15 16">Type III pantothenate kinase</fullName>
        <ecNumber evidence="6 16">2.7.1.33</ecNumber>
    </recommendedName>
    <alternativeName>
        <fullName evidence="16">PanK-III</fullName>
    </alternativeName>
    <alternativeName>
        <fullName evidence="16">Pantothenic acid kinase</fullName>
    </alternativeName>
</protein>
<feature type="binding site" evidence="16">
    <location>
        <begin position="11"/>
        <end position="18"/>
    </location>
    <ligand>
        <name>ATP</name>
        <dbReference type="ChEBI" id="CHEBI:30616"/>
    </ligand>
</feature>
<evidence type="ECO:0000256" key="1">
    <source>
        <dbReference type="ARBA" id="ARBA00001206"/>
    </source>
</evidence>
<accession>A0A5C6B6G5</accession>
<name>A0A5C6B6G5_9BACT</name>
<evidence type="ECO:0000256" key="8">
    <source>
        <dbReference type="ARBA" id="ARBA00022679"/>
    </source>
</evidence>
<evidence type="ECO:0000313" key="18">
    <source>
        <dbReference type="Proteomes" id="UP000320176"/>
    </source>
</evidence>
<keyword evidence="11 16" id="KW-0067">ATP-binding</keyword>
<dbReference type="NCBIfam" id="TIGR00671">
    <property type="entry name" value="baf"/>
    <property type="match status" value="1"/>
</dbReference>
<dbReference type="CDD" id="cd24015">
    <property type="entry name" value="ASKHA_NBD_PanK-III"/>
    <property type="match status" value="1"/>
</dbReference>
<comment type="subunit">
    <text evidence="5 16">Homodimer.</text>
</comment>
<dbReference type="SUPFAM" id="SSF53067">
    <property type="entry name" value="Actin-like ATPase domain"/>
    <property type="match status" value="1"/>
</dbReference>
<dbReference type="PANTHER" id="PTHR34265">
    <property type="entry name" value="TYPE III PANTOTHENATE KINASE"/>
    <property type="match status" value="1"/>
</dbReference>
<evidence type="ECO:0000256" key="5">
    <source>
        <dbReference type="ARBA" id="ARBA00011738"/>
    </source>
</evidence>
<proteinExistence type="inferred from homology"/>
<dbReference type="Gene3D" id="3.30.420.40">
    <property type="match status" value="1"/>
</dbReference>
<comment type="similarity">
    <text evidence="14 16">Belongs to the type III pantothenate kinase family.</text>
</comment>
<comment type="function">
    <text evidence="16">Catalyzes the phosphorylation of pantothenate (Pan), the first step in CoA biosynthesis.</text>
</comment>
<evidence type="ECO:0000256" key="13">
    <source>
        <dbReference type="ARBA" id="ARBA00022993"/>
    </source>
</evidence>
<evidence type="ECO:0000256" key="4">
    <source>
        <dbReference type="ARBA" id="ARBA00005225"/>
    </source>
</evidence>
<keyword evidence="13 16" id="KW-0173">Coenzyme A biosynthesis</keyword>
<feature type="binding site" evidence="16">
    <location>
        <position position="169"/>
    </location>
    <ligand>
        <name>ATP</name>
        <dbReference type="ChEBI" id="CHEBI:30616"/>
    </ligand>
</feature>
<comment type="catalytic activity">
    <reaction evidence="1 16">
        <text>(R)-pantothenate + ATP = (R)-4'-phosphopantothenate + ADP + H(+)</text>
        <dbReference type="Rhea" id="RHEA:16373"/>
        <dbReference type="ChEBI" id="CHEBI:10986"/>
        <dbReference type="ChEBI" id="CHEBI:15378"/>
        <dbReference type="ChEBI" id="CHEBI:29032"/>
        <dbReference type="ChEBI" id="CHEBI:30616"/>
        <dbReference type="ChEBI" id="CHEBI:456216"/>
        <dbReference type="EC" id="2.7.1.33"/>
    </reaction>
</comment>
<dbReference type="GO" id="GO:0004594">
    <property type="term" value="F:pantothenate kinase activity"/>
    <property type="evidence" value="ECO:0007669"/>
    <property type="project" value="UniProtKB-UniRule"/>
</dbReference>
<evidence type="ECO:0000256" key="2">
    <source>
        <dbReference type="ARBA" id="ARBA00001958"/>
    </source>
</evidence>
<sequence>MKEPSCVVAVDVGNSAAKLCLMSDDHPACEKKSSSENRLSEISIPIDNRWPSEPQGSTDPVTSDVDWITQAVQWVESHTRCRPCRTQWRIASVQRSASRQLCDRLRRDAENQLADSDQVNVDVRTITRDDVPMPVLVDHPDRLGIDRLVGAFAASELYRPPLVVVDAGSAVTVDWVDARGRFCGGAILPGLGLQLQALARGTDALPQIDLLADGDCQTPLSMRPATNTSSAIRLGVITAVAAAIDRLAENYGAAEPTDSPPTVILTGGDAGLISAALQVPHQVVSRLVCRGLLALKLGK</sequence>
<dbReference type="EMBL" id="SJPN01000001">
    <property type="protein sequence ID" value="TWU07875.1"/>
    <property type="molecule type" value="Genomic_DNA"/>
</dbReference>
<dbReference type="PANTHER" id="PTHR34265:SF1">
    <property type="entry name" value="TYPE III PANTOTHENATE KINASE"/>
    <property type="match status" value="1"/>
</dbReference>
<evidence type="ECO:0000256" key="15">
    <source>
        <dbReference type="ARBA" id="ARBA00040883"/>
    </source>
</evidence>
<comment type="cofactor">
    <cofactor evidence="2">
        <name>K(+)</name>
        <dbReference type="ChEBI" id="CHEBI:29103"/>
    </cofactor>
</comment>
<evidence type="ECO:0000313" key="17">
    <source>
        <dbReference type="EMBL" id="TWU07875.1"/>
    </source>
</evidence>
<dbReference type="UniPathway" id="UPA00241">
    <property type="reaction ID" value="UER00352"/>
</dbReference>
<dbReference type="InterPro" id="IPR004619">
    <property type="entry name" value="Type_III_PanK"/>
</dbReference>
<dbReference type="GO" id="GO:0046872">
    <property type="term" value="F:metal ion binding"/>
    <property type="evidence" value="ECO:0007669"/>
    <property type="project" value="UniProtKB-KW"/>
</dbReference>
<dbReference type="Pfam" id="PF03309">
    <property type="entry name" value="Pan_kinase"/>
    <property type="match status" value="1"/>
</dbReference>
<keyword evidence="12 16" id="KW-0630">Potassium</keyword>
<dbReference type="RefSeq" id="WP_146518018.1">
    <property type="nucleotide sequence ID" value="NZ_CP151726.1"/>
</dbReference>
<evidence type="ECO:0000256" key="7">
    <source>
        <dbReference type="ARBA" id="ARBA00022490"/>
    </source>
</evidence>
<dbReference type="GO" id="GO:0005524">
    <property type="term" value="F:ATP binding"/>
    <property type="evidence" value="ECO:0007669"/>
    <property type="project" value="UniProtKB-UniRule"/>
</dbReference>
<evidence type="ECO:0000256" key="9">
    <source>
        <dbReference type="ARBA" id="ARBA00022741"/>
    </source>
</evidence>
<dbReference type="GO" id="GO:0015937">
    <property type="term" value="P:coenzyme A biosynthetic process"/>
    <property type="evidence" value="ECO:0007669"/>
    <property type="project" value="UniProtKB-UniRule"/>
</dbReference>
<feature type="binding site" evidence="16">
    <location>
        <position position="166"/>
    </location>
    <ligand>
        <name>K(+)</name>
        <dbReference type="ChEBI" id="CHEBI:29103"/>
    </ligand>
</feature>
<keyword evidence="16" id="KW-0479">Metal-binding</keyword>
<dbReference type="InterPro" id="IPR043129">
    <property type="entry name" value="ATPase_NBD"/>
</dbReference>
<evidence type="ECO:0000256" key="3">
    <source>
        <dbReference type="ARBA" id="ARBA00004496"/>
    </source>
</evidence>
<comment type="caution">
    <text evidence="17">The sequence shown here is derived from an EMBL/GenBank/DDBJ whole genome shotgun (WGS) entry which is preliminary data.</text>
</comment>
<gene>
    <name evidence="16 17" type="primary">coaX</name>
    <name evidence="17" type="ORF">Pla52n_04510</name>
</gene>
<dbReference type="EC" id="2.7.1.33" evidence="6 16"/>
<dbReference type="HAMAP" id="MF_01274">
    <property type="entry name" value="Pantothen_kinase_3"/>
    <property type="match status" value="1"/>
</dbReference>
<evidence type="ECO:0000256" key="14">
    <source>
        <dbReference type="ARBA" id="ARBA00038036"/>
    </source>
</evidence>
<dbReference type="GO" id="GO:0005737">
    <property type="term" value="C:cytoplasm"/>
    <property type="evidence" value="ECO:0007669"/>
    <property type="project" value="UniProtKB-SubCell"/>
</dbReference>
<feature type="binding site" evidence="16">
    <location>
        <position position="228"/>
    </location>
    <ligand>
        <name>substrate</name>
    </ligand>
</feature>
<evidence type="ECO:0000256" key="11">
    <source>
        <dbReference type="ARBA" id="ARBA00022840"/>
    </source>
</evidence>
<dbReference type="Proteomes" id="UP000320176">
    <property type="component" value="Unassembled WGS sequence"/>
</dbReference>
<keyword evidence="18" id="KW-1185">Reference proteome</keyword>
<feature type="active site" description="Proton acceptor" evidence="16">
    <location>
        <position position="146"/>
    </location>
</feature>
<dbReference type="AlphaFoldDB" id="A0A5C6B6G5"/>
<evidence type="ECO:0000256" key="12">
    <source>
        <dbReference type="ARBA" id="ARBA00022958"/>
    </source>
</evidence>
<comment type="caution">
    <text evidence="16">Lacks conserved residue(s) required for the propagation of feature annotation.</text>
</comment>
<comment type="subcellular location">
    <subcellularLocation>
        <location evidence="3 16">Cytoplasm</location>
    </subcellularLocation>
</comment>
<evidence type="ECO:0000256" key="6">
    <source>
        <dbReference type="ARBA" id="ARBA00012102"/>
    </source>
</evidence>
<comment type="pathway">
    <text evidence="4 16">Cofactor biosynthesis; coenzyme A biosynthesis; CoA from (R)-pantothenate: step 1/5.</text>
</comment>
<comment type="cofactor">
    <cofactor evidence="16">
        <name>NH4(+)</name>
        <dbReference type="ChEBI" id="CHEBI:28938"/>
    </cofactor>
    <cofactor evidence="16">
        <name>K(+)</name>
        <dbReference type="ChEBI" id="CHEBI:29103"/>
    </cofactor>
    <text evidence="16">A monovalent cation. Ammonium or potassium.</text>
</comment>
<dbReference type="OrthoDB" id="9804707at2"/>
<keyword evidence="8 16" id="KW-0808">Transferase</keyword>
<keyword evidence="9 16" id="KW-0547">Nucleotide-binding</keyword>